<proteinExistence type="inferred from homology"/>
<dbReference type="InterPro" id="IPR047090">
    <property type="entry name" value="AspRS_core"/>
</dbReference>
<dbReference type="HAMAP" id="MF_00044">
    <property type="entry name" value="Asp_tRNA_synth_type1"/>
    <property type="match status" value="1"/>
</dbReference>
<feature type="domain" description="Aminoacyl-transfer RNA synthetases class-II family profile" evidence="8">
    <location>
        <begin position="144"/>
        <end position="552"/>
    </location>
</feature>
<dbReference type="Gene3D" id="3.30.1360.30">
    <property type="entry name" value="GAD-like domain"/>
    <property type="match status" value="1"/>
</dbReference>
<organism evidence="9 10">
    <name type="scientific">Flavobacterium commune</name>
    <dbReference type="NCBI Taxonomy" id="1306519"/>
    <lineage>
        <taxon>Bacteria</taxon>
        <taxon>Pseudomonadati</taxon>
        <taxon>Bacteroidota</taxon>
        <taxon>Flavobacteriia</taxon>
        <taxon>Flavobacteriales</taxon>
        <taxon>Flavobacteriaceae</taxon>
        <taxon>Flavobacterium</taxon>
    </lineage>
</organism>
<dbReference type="PROSITE" id="PS50862">
    <property type="entry name" value="AA_TRNA_LIGASE_II"/>
    <property type="match status" value="1"/>
</dbReference>
<keyword evidence="4 7" id="KW-0067">ATP-binding</keyword>
<dbReference type="PANTHER" id="PTHR22594:SF5">
    <property type="entry name" value="ASPARTATE--TRNA LIGASE, MITOCHONDRIAL"/>
    <property type="match status" value="1"/>
</dbReference>
<dbReference type="RefSeq" id="WP_071184124.1">
    <property type="nucleotide sequence ID" value="NZ_CP017774.1"/>
</dbReference>
<dbReference type="Pfam" id="PF00152">
    <property type="entry name" value="tRNA-synt_2"/>
    <property type="match status" value="1"/>
</dbReference>
<evidence type="ECO:0000256" key="6">
    <source>
        <dbReference type="ARBA" id="ARBA00023146"/>
    </source>
</evidence>
<dbReference type="Gene3D" id="3.30.930.10">
    <property type="entry name" value="Bira Bifunctional Protein, Domain 2"/>
    <property type="match status" value="1"/>
</dbReference>
<dbReference type="GO" id="GO:0003676">
    <property type="term" value="F:nucleic acid binding"/>
    <property type="evidence" value="ECO:0007669"/>
    <property type="project" value="InterPro"/>
</dbReference>
<dbReference type="InterPro" id="IPR012340">
    <property type="entry name" value="NA-bd_OB-fold"/>
</dbReference>
<dbReference type="Pfam" id="PF02938">
    <property type="entry name" value="GAD"/>
    <property type="match status" value="1"/>
</dbReference>
<dbReference type="EC" id="6.1.1.12" evidence="7"/>
<accession>A0A1D9P8I9</accession>
<protein>
    <recommendedName>
        <fullName evidence="7">Aspartate--tRNA ligase</fullName>
        <ecNumber evidence="7">6.1.1.12</ecNumber>
    </recommendedName>
    <alternativeName>
        <fullName evidence="7">Aspartyl-tRNA synthetase</fullName>
        <shortName evidence="7">AspRS</shortName>
    </alternativeName>
</protein>
<name>A0A1D9P8I9_9FLAO</name>
<evidence type="ECO:0000313" key="9">
    <source>
        <dbReference type="EMBL" id="AOZ98876.1"/>
    </source>
</evidence>
<dbReference type="GO" id="GO:0005524">
    <property type="term" value="F:ATP binding"/>
    <property type="evidence" value="ECO:0007669"/>
    <property type="project" value="UniProtKB-UniRule"/>
</dbReference>
<feature type="binding site" evidence="7">
    <location>
        <position position="486"/>
    </location>
    <ligand>
        <name>L-aspartate</name>
        <dbReference type="ChEBI" id="CHEBI:29991"/>
    </ligand>
</feature>
<dbReference type="GO" id="GO:0006422">
    <property type="term" value="P:aspartyl-tRNA aminoacylation"/>
    <property type="evidence" value="ECO:0007669"/>
    <property type="project" value="UniProtKB-UniRule"/>
</dbReference>
<keyword evidence="7" id="KW-0963">Cytoplasm</keyword>
<dbReference type="InterPro" id="IPR047089">
    <property type="entry name" value="Asp-tRNA-ligase_1_N"/>
</dbReference>
<evidence type="ECO:0000256" key="3">
    <source>
        <dbReference type="ARBA" id="ARBA00022741"/>
    </source>
</evidence>
<dbReference type="InterPro" id="IPR006195">
    <property type="entry name" value="aa-tRNA-synth_II"/>
</dbReference>
<feature type="binding site" evidence="7">
    <location>
        <begin position="220"/>
        <end position="222"/>
    </location>
    <ligand>
        <name>ATP</name>
        <dbReference type="ChEBI" id="CHEBI:30616"/>
    </ligand>
</feature>
<keyword evidence="10" id="KW-1185">Reference proteome</keyword>
<comment type="subcellular location">
    <subcellularLocation>
        <location evidence="7">Cytoplasm</location>
    </subcellularLocation>
</comment>
<dbReference type="Pfam" id="PF01336">
    <property type="entry name" value="tRNA_anti-codon"/>
    <property type="match status" value="1"/>
</dbReference>
<dbReference type="SUPFAM" id="SSF55261">
    <property type="entry name" value="GAD domain-like"/>
    <property type="match status" value="1"/>
</dbReference>
<reference evidence="9 10" key="1">
    <citation type="submission" date="2016-10" db="EMBL/GenBank/DDBJ databases">
        <title>Complete Genome Sequence of Flavobacterium sp. PK15.</title>
        <authorList>
            <person name="Ekwe A."/>
            <person name="Kim S.B."/>
        </authorList>
    </citation>
    <scope>NUCLEOTIDE SEQUENCE [LARGE SCALE GENOMIC DNA]</scope>
    <source>
        <strain evidence="9 10">PK15</strain>
    </source>
</reference>
<feature type="binding site" evidence="7">
    <location>
        <position position="445"/>
    </location>
    <ligand>
        <name>L-aspartate</name>
        <dbReference type="ChEBI" id="CHEBI:29991"/>
    </ligand>
</feature>
<feature type="region of interest" description="Aspartate" evidence="7">
    <location>
        <begin position="198"/>
        <end position="201"/>
    </location>
</feature>
<dbReference type="SUPFAM" id="SSF55681">
    <property type="entry name" value="Class II aaRS and biotin synthetases"/>
    <property type="match status" value="1"/>
</dbReference>
<feature type="binding site" evidence="7">
    <location>
        <position position="229"/>
    </location>
    <ligand>
        <name>ATP</name>
        <dbReference type="ChEBI" id="CHEBI:30616"/>
    </ligand>
</feature>
<keyword evidence="2 7" id="KW-0436">Ligase</keyword>
<comment type="similarity">
    <text evidence="1 7">Belongs to the class-II aminoacyl-tRNA synthetase family. Type 1 subfamily.</text>
</comment>
<dbReference type="STRING" id="1306519.BIW12_05185"/>
<dbReference type="PRINTS" id="PR01042">
    <property type="entry name" value="TRNASYNTHASP"/>
</dbReference>
<dbReference type="InterPro" id="IPR002312">
    <property type="entry name" value="Asp/Asn-tRNA-synth_IIb"/>
</dbReference>
<dbReference type="EMBL" id="CP017774">
    <property type="protein sequence ID" value="AOZ98876.1"/>
    <property type="molecule type" value="Genomic_DNA"/>
</dbReference>
<dbReference type="PANTHER" id="PTHR22594">
    <property type="entry name" value="ASPARTYL/LYSYL-TRNA SYNTHETASE"/>
    <property type="match status" value="1"/>
</dbReference>
<dbReference type="InterPro" id="IPR045864">
    <property type="entry name" value="aa-tRNA-synth_II/BPL/LPL"/>
</dbReference>
<feature type="binding site" evidence="7">
    <location>
        <begin position="531"/>
        <end position="534"/>
    </location>
    <ligand>
        <name>ATP</name>
        <dbReference type="ChEBI" id="CHEBI:30616"/>
    </ligand>
</feature>
<evidence type="ECO:0000256" key="7">
    <source>
        <dbReference type="HAMAP-Rule" id="MF_00044"/>
    </source>
</evidence>
<dbReference type="OrthoDB" id="9802326at2"/>
<evidence type="ECO:0000256" key="2">
    <source>
        <dbReference type="ARBA" id="ARBA00022598"/>
    </source>
</evidence>
<feature type="binding site" evidence="7">
    <location>
        <position position="220"/>
    </location>
    <ligand>
        <name>L-aspartate</name>
        <dbReference type="ChEBI" id="CHEBI:29991"/>
    </ligand>
</feature>
<dbReference type="InterPro" id="IPR004364">
    <property type="entry name" value="Aa-tRNA-synt_II"/>
</dbReference>
<dbReference type="InterPro" id="IPR029351">
    <property type="entry name" value="GAD_dom"/>
</dbReference>
<dbReference type="Gene3D" id="2.40.50.140">
    <property type="entry name" value="Nucleic acid-binding proteins"/>
    <property type="match status" value="1"/>
</dbReference>
<dbReference type="AlphaFoldDB" id="A0A1D9P8I9"/>
<comment type="function">
    <text evidence="7">Catalyzes the attachment of L-aspartate to tRNA(Asp) in a two-step reaction: L-aspartate is first activated by ATP to form Asp-AMP and then transferred to the acceptor end of tRNA(Asp).</text>
</comment>
<dbReference type="CDD" id="cd04317">
    <property type="entry name" value="EcAspRS_like_N"/>
    <property type="match status" value="1"/>
</dbReference>
<evidence type="ECO:0000256" key="1">
    <source>
        <dbReference type="ARBA" id="ARBA00006303"/>
    </source>
</evidence>
<evidence type="ECO:0000256" key="4">
    <source>
        <dbReference type="ARBA" id="ARBA00022840"/>
    </source>
</evidence>
<keyword evidence="5 7" id="KW-0648">Protein biosynthesis</keyword>
<keyword evidence="3 7" id="KW-0547">Nucleotide-binding</keyword>
<dbReference type="SUPFAM" id="SSF50249">
    <property type="entry name" value="Nucleic acid-binding proteins"/>
    <property type="match status" value="1"/>
</dbReference>
<dbReference type="Proteomes" id="UP000178198">
    <property type="component" value="Chromosome"/>
</dbReference>
<dbReference type="InterPro" id="IPR004115">
    <property type="entry name" value="GAD-like_sf"/>
</dbReference>
<comment type="caution">
    <text evidence="7">Lacks conserved residue(s) required for the propagation of feature annotation.</text>
</comment>
<evidence type="ECO:0000256" key="5">
    <source>
        <dbReference type="ARBA" id="ARBA00022917"/>
    </source>
</evidence>
<dbReference type="GO" id="GO:0005737">
    <property type="term" value="C:cytoplasm"/>
    <property type="evidence" value="ECO:0007669"/>
    <property type="project" value="UniProtKB-SubCell"/>
</dbReference>
<dbReference type="KEGG" id="fcm:BIW12_05185"/>
<gene>
    <name evidence="7" type="primary">aspS</name>
    <name evidence="9" type="ORF">BIW12_05185</name>
</gene>
<keyword evidence="6 7" id="KW-0030">Aminoacyl-tRNA synthetase</keyword>
<feature type="binding site" evidence="7">
    <location>
        <position position="479"/>
    </location>
    <ligand>
        <name>ATP</name>
        <dbReference type="ChEBI" id="CHEBI:30616"/>
    </ligand>
</feature>
<comment type="subunit">
    <text evidence="7">Homodimer.</text>
</comment>
<dbReference type="GO" id="GO:0004815">
    <property type="term" value="F:aspartate-tRNA ligase activity"/>
    <property type="evidence" value="ECO:0007669"/>
    <property type="project" value="UniProtKB-UniRule"/>
</dbReference>
<dbReference type="InterPro" id="IPR004524">
    <property type="entry name" value="Asp-tRNA-ligase_1"/>
</dbReference>
<evidence type="ECO:0000259" key="8">
    <source>
        <dbReference type="PROSITE" id="PS50862"/>
    </source>
</evidence>
<dbReference type="NCBIfam" id="NF001750">
    <property type="entry name" value="PRK00476.1"/>
    <property type="match status" value="1"/>
</dbReference>
<feature type="binding site" evidence="7">
    <location>
        <position position="174"/>
    </location>
    <ligand>
        <name>L-aspartate</name>
        <dbReference type="ChEBI" id="CHEBI:29991"/>
    </ligand>
</feature>
<sequence length="582" mass="66058">MYRSHNCGELNASHINTEVTLAGWVQKSRDKGFMNWVDLRDRYGITQLIFDESRTKKTVFELAKTLGREFVIQVKGTVIEREAKNKNIPTGEIEILVSELNILNSALTPPFTIEDETDGGEDIRMKYRYLDIRRNPVKNSLLFRHKVAMEVRKYLSDLDFCEVETPYLIKSTPEGARDFVVPSRMNEGQFYALPQSPQTFKQLLMVGGMDKYFQIVKCFRDEDLRADRQPEFTQIDCEMAFVEQEDILNIFEGLTRHLLKEIKGIEVDKFPRMTYDHAMKTYGNDKPDIRFGMEFGELNEFAQHKEFPVFNAAELVVGIAVPGAGNYTRKEIDALIDWVKRPQVGASGMVYVKCNEDGTFKSSVDKFYDQEDIANWAKTTGAKAGDMIFVLSGPSNKTRAQMSALRMELATRLGLRNPEVFAPLWVVDFPLLEFDEESGRYHAMHHPFTSPKPEDIALLETKPGEVRANAYDMVLNGNEIGGGSIRIHDKATQQLMFKYLGFSEEEAKAQFGFLMDAFQFGAPPHGGLAFGLDRLVAILGGQETIRDFIAFPKNNSGRDVMIDAPSAIDNAQLNELHIQLDL</sequence>
<dbReference type="CDD" id="cd00777">
    <property type="entry name" value="AspRS_core"/>
    <property type="match status" value="1"/>
</dbReference>
<dbReference type="InterPro" id="IPR004365">
    <property type="entry name" value="NA-bd_OB_tRNA"/>
</dbReference>
<dbReference type="NCBIfam" id="TIGR00459">
    <property type="entry name" value="aspS_bact"/>
    <property type="match status" value="1"/>
</dbReference>
<evidence type="ECO:0000313" key="10">
    <source>
        <dbReference type="Proteomes" id="UP000178198"/>
    </source>
</evidence>
<comment type="catalytic activity">
    <reaction evidence="7">
        <text>tRNA(Asp) + L-aspartate + ATP = L-aspartyl-tRNA(Asp) + AMP + diphosphate</text>
        <dbReference type="Rhea" id="RHEA:19649"/>
        <dbReference type="Rhea" id="RHEA-COMP:9660"/>
        <dbReference type="Rhea" id="RHEA-COMP:9678"/>
        <dbReference type="ChEBI" id="CHEBI:29991"/>
        <dbReference type="ChEBI" id="CHEBI:30616"/>
        <dbReference type="ChEBI" id="CHEBI:33019"/>
        <dbReference type="ChEBI" id="CHEBI:78442"/>
        <dbReference type="ChEBI" id="CHEBI:78516"/>
        <dbReference type="ChEBI" id="CHEBI:456215"/>
        <dbReference type="EC" id="6.1.1.12"/>
    </reaction>
</comment>